<evidence type="ECO:0000313" key="2">
    <source>
        <dbReference type="Proteomes" id="UP001056120"/>
    </source>
</evidence>
<evidence type="ECO:0000313" key="1">
    <source>
        <dbReference type="EMBL" id="KAI3675630.1"/>
    </source>
</evidence>
<comment type="caution">
    <text evidence="1">The sequence shown here is derived from an EMBL/GenBank/DDBJ whole genome shotgun (WGS) entry which is preliminary data.</text>
</comment>
<organism evidence="1 2">
    <name type="scientific">Smallanthus sonchifolius</name>
    <dbReference type="NCBI Taxonomy" id="185202"/>
    <lineage>
        <taxon>Eukaryota</taxon>
        <taxon>Viridiplantae</taxon>
        <taxon>Streptophyta</taxon>
        <taxon>Embryophyta</taxon>
        <taxon>Tracheophyta</taxon>
        <taxon>Spermatophyta</taxon>
        <taxon>Magnoliopsida</taxon>
        <taxon>eudicotyledons</taxon>
        <taxon>Gunneridae</taxon>
        <taxon>Pentapetalae</taxon>
        <taxon>asterids</taxon>
        <taxon>campanulids</taxon>
        <taxon>Asterales</taxon>
        <taxon>Asteraceae</taxon>
        <taxon>Asteroideae</taxon>
        <taxon>Heliantheae alliance</taxon>
        <taxon>Millerieae</taxon>
        <taxon>Smallanthus</taxon>
    </lineage>
</organism>
<keyword evidence="2" id="KW-1185">Reference proteome</keyword>
<name>A0ACB8XVY6_9ASTR</name>
<dbReference type="EMBL" id="CM042046">
    <property type="protein sequence ID" value="KAI3675630.1"/>
    <property type="molecule type" value="Genomic_DNA"/>
</dbReference>
<gene>
    <name evidence="1" type="ORF">L1987_85221</name>
</gene>
<dbReference type="Proteomes" id="UP001056120">
    <property type="component" value="Linkage Group LG29"/>
</dbReference>
<proteinExistence type="predicted"/>
<protein>
    <submittedName>
        <fullName evidence="1">Uncharacterized protein</fullName>
    </submittedName>
</protein>
<sequence length="76" mass="8044">MIQSSSKKLLSSSESDNSLMLEKRVNSSFLTDDIEPGSENNGPVSGQLKESIGHTEIEVAAGALLGVLTSLVVYSF</sequence>
<reference evidence="1 2" key="2">
    <citation type="journal article" date="2022" name="Mol. Ecol. Resour.">
        <title>The genomes of chicory, endive, great burdock and yacon provide insights into Asteraceae paleo-polyploidization history and plant inulin production.</title>
        <authorList>
            <person name="Fan W."/>
            <person name="Wang S."/>
            <person name="Wang H."/>
            <person name="Wang A."/>
            <person name="Jiang F."/>
            <person name="Liu H."/>
            <person name="Zhao H."/>
            <person name="Xu D."/>
            <person name="Zhang Y."/>
        </authorList>
    </citation>
    <scope>NUCLEOTIDE SEQUENCE [LARGE SCALE GENOMIC DNA]</scope>
    <source>
        <strain evidence="2">cv. Yunnan</strain>
        <tissue evidence="1">Leaves</tissue>
    </source>
</reference>
<reference evidence="2" key="1">
    <citation type="journal article" date="2022" name="Mol. Ecol. Resour.">
        <title>The genomes of chicory, endive, great burdock and yacon provide insights into Asteraceae palaeo-polyploidization history and plant inulin production.</title>
        <authorList>
            <person name="Fan W."/>
            <person name="Wang S."/>
            <person name="Wang H."/>
            <person name="Wang A."/>
            <person name="Jiang F."/>
            <person name="Liu H."/>
            <person name="Zhao H."/>
            <person name="Xu D."/>
            <person name="Zhang Y."/>
        </authorList>
    </citation>
    <scope>NUCLEOTIDE SEQUENCE [LARGE SCALE GENOMIC DNA]</scope>
    <source>
        <strain evidence="2">cv. Yunnan</strain>
    </source>
</reference>
<accession>A0ACB8XVY6</accession>